<feature type="compositionally biased region" description="Low complexity" evidence="6">
    <location>
        <begin position="260"/>
        <end position="272"/>
    </location>
</feature>
<evidence type="ECO:0000256" key="2">
    <source>
        <dbReference type="ARBA" id="ARBA00022737"/>
    </source>
</evidence>
<dbReference type="PROSITE" id="PS51039">
    <property type="entry name" value="ZF_AN1"/>
    <property type="match status" value="2"/>
</dbReference>
<keyword evidence="3 5" id="KW-0863">Zinc-finger</keyword>
<dbReference type="GO" id="GO:0043161">
    <property type="term" value="P:proteasome-mediated ubiquitin-dependent protein catabolic process"/>
    <property type="evidence" value="ECO:0007669"/>
    <property type="project" value="TreeGrafter"/>
</dbReference>
<sequence>MELPHIGQHCTETTCNQLDFLPMKCDACEKIFCKDHIRYDDHHCSSSYKKDVQVPVCPLCGQPVPVPRGETPDIKVGEHIDRDCQSDPAKKKRKAFSNRCSAPKCKQHELMPVICQDCRLNFCLRHRHPIDHDCKGFQASGRGVSNAGAAAVMRTSTAGASTSRQRTKPSKTVSNPPQRTLLHGLGKDLDRERRERQRSNMNSMQANLTEDEALAKALQLSQIEASSSKPMTQEEKDLALARQLQAQEEEERRKRRGQQNNSSSDSSCKASNTKPKRIRKTKQITTYNSIRKFLK</sequence>
<feature type="compositionally biased region" description="Polar residues" evidence="6">
    <location>
        <begin position="154"/>
        <end position="178"/>
    </location>
</feature>
<feature type="compositionally biased region" description="Basic and acidic residues" evidence="6">
    <location>
        <begin position="185"/>
        <end position="198"/>
    </location>
</feature>
<dbReference type="InterPro" id="IPR003903">
    <property type="entry name" value="UIM_dom"/>
</dbReference>
<dbReference type="GeneTree" id="ENSGT00940000167589"/>
<dbReference type="Pfam" id="PF25403">
    <property type="entry name" value="zf-C2H2_ZFAND2"/>
    <property type="match status" value="1"/>
</dbReference>
<feature type="region of interest" description="Disordered" evidence="6">
    <location>
        <begin position="153"/>
        <end position="207"/>
    </location>
</feature>
<dbReference type="OMA" id="DESKHNR"/>
<accession>H2ZL14</accession>
<dbReference type="FunCoup" id="H2ZL14">
    <property type="interactions" value="252"/>
</dbReference>
<dbReference type="SMART" id="SM00154">
    <property type="entry name" value="ZnF_AN1"/>
    <property type="match status" value="2"/>
</dbReference>
<dbReference type="InterPro" id="IPR057357">
    <property type="entry name" value="Znf-C2H2_ZFAND2A/B"/>
</dbReference>
<name>H2ZL14_CIOSA</name>
<dbReference type="eggNOG" id="KOG3183">
    <property type="taxonomic scope" value="Eukaryota"/>
</dbReference>
<feature type="domain" description="AN1-type" evidence="7">
    <location>
        <begin position="94"/>
        <end position="142"/>
    </location>
</feature>
<evidence type="ECO:0000256" key="3">
    <source>
        <dbReference type="ARBA" id="ARBA00022771"/>
    </source>
</evidence>
<protein>
    <recommendedName>
        <fullName evidence="7">AN1-type domain-containing protein</fullName>
    </recommendedName>
</protein>
<dbReference type="InParanoid" id="H2ZL14"/>
<dbReference type="Ensembl" id="ENSCSAVT00000018480.1">
    <property type="protein sequence ID" value="ENSCSAVP00000018280.1"/>
    <property type="gene ID" value="ENSCSAVG00000010743.1"/>
</dbReference>
<dbReference type="Gene3D" id="4.10.1110.10">
    <property type="entry name" value="AN1-like Zinc finger"/>
    <property type="match status" value="2"/>
</dbReference>
<organism evidence="8 9">
    <name type="scientific">Ciona savignyi</name>
    <name type="common">Pacific transparent sea squirt</name>
    <dbReference type="NCBI Taxonomy" id="51511"/>
    <lineage>
        <taxon>Eukaryota</taxon>
        <taxon>Metazoa</taxon>
        <taxon>Chordata</taxon>
        <taxon>Tunicata</taxon>
        <taxon>Ascidiacea</taxon>
        <taxon>Phlebobranchia</taxon>
        <taxon>Cionidae</taxon>
        <taxon>Ciona</taxon>
    </lineage>
</organism>
<dbReference type="InterPro" id="IPR000058">
    <property type="entry name" value="Znf_AN1"/>
</dbReference>
<evidence type="ECO:0000256" key="4">
    <source>
        <dbReference type="ARBA" id="ARBA00022833"/>
    </source>
</evidence>
<evidence type="ECO:0000313" key="8">
    <source>
        <dbReference type="Ensembl" id="ENSCSAVP00000018280.1"/>
    </source>
</evidence>
<dbReference type="PANTHER" id="PTHR14677">
    <property type="entry name" value="ARSENITE INDUCUBLE RNA ASSOCIATED PROTEIN AIP-1-RELATED"/>
    <property type="match status" value="1"/>
</dbReference>
<evidence type="ECO:0000313" key="9">
    <source>
        <dbReference type="Proteomes" id="UP000007875"/>
    </source>
</evidence>
<dbReference type="FunFam" id="4.10.1110.10:FF:000004">
    <property type="entry name" value="AN1-type zinc finger protein 2B isoform X1"/>
    <property type="match status" value="1"/>
</dbReference>
<evidence type="ECO:0000256" key="6">
    <source>
        <dbReference type="SAM" id="MobiDB-lite"/>
    </source>
</evidence>
<feature type="domain" description="AN1-type" evidence="7">
    <location>
        <begin position="4"/>
        <end position="52"/>
    </location>
</feature>
<dbReference type="SUPFAM" id="SSF118310">
    <property type="entry name" value="AN1-like Zinc finger"/>
    <property type="match status" value="2"/>
</dbReference>
<dbReference type="STRING" id="51511.ENSCSAVP00000018280"/>
<dbReference type="FunFam" id="4.10.1110.10:FF:000003">
    <property type="entry name" value="AN1-type zinc finger protein 2B isoform X1"/>
    <property type="match status" value="1"/>
</dbReference>
<reference evidence="8" key="3">
    <citation type="submission" date="2025-09" db="UniProtKB">
        <authorList>
            <consortium name="Ensembl"/>
        </authorList>
    </citation>
    <scope>IDENTIFICATION</scope>
</reference>
<keyword evidence="2" id="KW-0677">Repeat</keyword>
<dbReference type="InterPro" id="IPR035896">
    <property type="entry name" value="AN1-like_Znf"/>
</dbReference>
<dbReference type="GO" id="GO:0045047">
    <property type="term" value="P:protein targeting to ER"/>
    <property type="evidence" value="ECO:0007669"/>
    <property type="project" value="TreeGrafter"/>
</dbReference>
<evidence type="ECO:0000256" key="5">
    <source>
        <dbReference type="PROSITE-ProRule" id="PRU00449"/>
    </source>
</evidence>
<proteinExistence type="predicted"/>
<keyword evidence="9" id="KW-1185">Reference proteome</keyword>
<keyword evidence="4" id="KW-0862">Zinc</keyword>
<evidence type="ECO:0000259" key="7">
    <source>
        <dbReference type="PROSITE" id="PS51039"/>
    </source>
</evidence>
<dbReference type="AlphaFoldDB" id="H2ZL14"/>
<keyword evidence="1" id="KW-0479">Metal-binding</keyword>
<reference evidence="9" key="1">
    <citation type="submission" date="2003-08" db="EMBL/GenBank/DDBJ databases">
        <authorList>
            <person name="Birren B."/>
            <person name="Nusbaum C."/>
            <person name="Abebe A."/>
            <person name="Abouelleil A."/>
            <person name="Adekoya E."/>
            <person name="Ait-zahra M."/>
            <person name="Allen N."/>
            <person name="Allen T."/>
            <person name="An P."/>
            <person name="Anderson M."/>
            <person name="Anderson S."/>
            <person name="Arachchi H."/>
            <person name="Armbruster J."/>
            <person name="Bachantsang P."/>
            <person name="Baldwin J."/>
            <person name="Barry A."/>
            <person name="Bayul T."/>
            <person name="Blitshsteyn B."/>
            <person name="Bloom T."/>
            <person name="Blye J."/>
            <person name="Boguslavskiy L."/>
            <person name="Borowsky M."/>
            <person name="Boukhgalter B."/>
            <person name="Brunache A."/>
            <person name="Butler J."/>
            <person name="Calixte N."/>
            <person name="Calvo S."/>
            <person name="Camarata J."/>
            <person name="Campo K."/>
            <person name="Chang J."/>
            <person name="Cheshatsang Y."/>
            <person name="Citroen M."/>
            <person name="Collymore A."/>
            <person name="Considine T."/>
            <person name="Cook A."/>
            <person name="Cooke P."/>
            <person name="Corum B."/>
            <person name="Cuomo C."/>
            <person name="David R."/>
            <person name="Dawoe T."/>
            <person name="Degray S."/>
            <person name="Dodge S."/>
            <person name="Dooley K."/>
            <person name="Dorje P."/>
            <person name="Dorjee K."/>
            <person name="Dorris L."/>
            <person name="Duffey N."/>
            <person name="Dupes A."/>
            <person name="Elkins T."/>
            <person name="Engels R."/>
            <person name="Erickson J."/>
            <person name="Farina A."/>
            <person name="Faro S."/>
            <person name="Ferreira P."/>
            <person name="Fischer H."/>
            <person name="Fitzgerald M."/>
            <person name="Foley K."/>
            <person name="Gage D."/>
            <person name="Galagan J."/>
            <person name="Gearin G."/>
            <person name="Gnerre S."/>
            <person name="Gnirke A."/>
            <person name="Goyette A."/>
            <person name="Graham J."/>
            <person name="Grandbois E."/>
            <person name="Gyaltsen K."/>
            <person name="Hafez N."/>
            <person name="Hagopian D."/>
            <person name="Hagos B."/>
            <person name="Hall J."/>
            <person name="Hatcher B."/>
            <person name="Heller A."/>
            <person name="Higgins H."/>
            <person name="Honan T."/>
            <person name="Horn A."/>
            <person name="Houde N."/>
            <person name="Hughes L."/>
            <person name="Hulme W."/>
            <person name="Husby E."/>
            <person name="Iliev I."/>
            <person name="Jaffe D."/>
            <person name="Jones C."/>
            <person name="Kamal M."/>
            <person name="Kamat A."/>
            <person name="Kamvysselis M."/>
            <person name="Karlsson E."/>
            <person name="Kells C."/>
            <person name="Kieu A."/>
            <person name="Kisner P."/>
            <person name="Kodira C."/>
            <person name="Kulbokas E."/>
            <person name="Labutti K."/>
            <person name="Lama D."/>
            <person name="Landers T."/>
            <person name="Leger J."/>
            <person name="Levine S."/>
            <person name="Lewis D."/>
            <person name="Lewis T."/>
            <person name="Lindblad-toh K."/>
            <person name="Liu X."/>
            <person name="Lokyitsang T."/>
            <person name="Lokyitsang Y."/>
            <person name="Lucien O."/>
            <person name="Lui A."/>
            <person name="Ma L.J."/>
            <person name="Mabbitt R."/>
            <person name="Macdonald J."/>
            <person name="Maclean C."/>
            <person name="Major J."/>
            <person name="Manning J."/>
            <person name="Marabella R."/>
            <person name="Maru K."/>
            <person name="Matthews C."/>
            <person name="Mauceli E."/>
            <person name="Mccarthy M."/>
            <person name="Mcdonough S."/>
            <person name="Mcghee T."/>
            <person name="Meldrim J."/>
            <person name="Meneus L."/>
            <person name="Mesirov J."/>
            <person name="Mihalev A."/>
            <person name="Mihova T."/>
            <person name="Mikkelsen T."/>
            <person name="Mlenga V."/>
            <person name="Moru K."/>
            <person name="Mozes J."/>
            <person name="Mulrain L."/>
            <person name="Munson G."/>
            <person name="Naylor J."/>
            <person name="Newes C."/>
            <person name="Nguyen C."/>
            <person name="Nguyen N."/>
            <person name="Nguyen T."/>
            <person name="Nicol R."/>
            <person name="Nielsen C."/>
            <person name="Nizzari M."/>
            <person name="Norbu C."/>
            <person name="Norbu N."/>
            <person name="O'donnell P."/>
            <person name="Okoawo O."/>
            <person name="O'leary S."/>
            <person name="Omotosho B."/>
            <person name="O'neill K."/>
            <person name="Osman S."/>
            <person name="Parker S."/>
            <person name="Perrin D."/>
            <person name="Phunkhang P."/>
            <person name="Piqani B."/>
            <person name="Purcell S."/>
            <person name="Rachupka T."/>
            <person name="Ramasamy U."/>
            <person name="Rameau R."/>
            <person name="Ray V."/>
            <person name="Raymond C."/>
            <person name="Retta R."/>
            <person name="Richardson S."/>
            <person name="Rise C."/>
            <person name="Rodriguez J."/>
            <person name="Rogers J."/>
            <person name="Rogov P."/>
            <person name="Rutman M."/>
            <person name="Schupbach R."/>
            <person name="Seaman C."/>
            <person name="Settipalli S."/>
            <person name="Sharpe T."/>
            <person name="Sheridan J."/>
            <person name="Sherpa N."/>
            <person name="Shi J."/>
            <person name="Smirnov S."/>
            <person name="Smith C."/>
            <person name="Sougnez C."/>
            <person name="Spencer B."/>
            <person name="Stalker J."/>
            <person name="Stange-thomann N."/>
            <person name="Stavropoulos S."/>
            <person name="Stetson K."/>
            <person name="Stone C."/>
            <person name="Stone S."/>
            <person name="Stubbs M."/>
            <person name="Talamas J."/>
            <person name="Tchuinga P."/>
            <person name="Tenzing P."/>
            <person name="Tesfaye S."/>
            <person name="Theodore J."/>
            <person name="Thoulutsang Y."/>
            <person name="Topham K."/>
            <person name="Towey S."/>
            <person name="Tsamla T."/>
            <person name="Tsomo N."/>
            <person name="Vallee D."/>
            <person name="Vassiliev H."/>
            <person name="Venkataraman V."/>
            <person name="Vinson J."/>
            <person name="Vo A."/>
            <person name="Wade C."/>
            <person name="Wang S."/>
            <person name="Wangchuk T."/>
            <person name="Wangdi T."/>
            <person name="Whittaker C."/>
            <person name="Wilkinson J."/>
            <person name="Wu Y."/>
            <person name="Wyman D."/>
            <person name="Yadav S."/>
            <person name="Yang S."/>
            <person name="Yang X."/>
            <person name="Yeager S."/>
            <person name="Yee E."/>
            <person name="Young G."/>
            <person name="Zainoun J."/>
            <person name="Zembeck L."/>
            <person name="Zimmer A."/>
            <person name="Zody M."/>
            <person name="Lander E."/>
        </authorList>
    </citation>
    <scope>NUCLEOTIDE SEQUENCE [LARGE SCALE GENOMIC DNA]</scope>
</reference>
<evidence type="ECO:0000256" key="1">
    <source>
        <dbReference type="ARBA" id="ARBA00022723"/>
    </source>
</evidence>
<reference evidence="8" key="2">
    <citation type="submission" date="2025-08" db="UniProtKB">
        <authorList>
            <consortium name="Ensembl"/>
        </authorList>
    </citation>
    <scope>IDENTIFICATION</scope>
</reference>
<feature type="region of interest" description="Disordered" evidence="6">
    <location>
        <begin position="243"/>
        <end position="282"/>
    </location>
</feature>
<dbReference type="Proteomes" id="UP000007875">
    <property type="component" value="Unassembled WGS sequence"/>
</dbReference>
<dbReference type="Pfam" id="PF01428">
    <property type="entry name" value="zf-AN1"/>
    <property type="match status" value="2"/>
</dbReference>
<dbReference type="PANTHER" id="PTHR14677:SF20">
    <property type="entry name" value="ZINC FINGER AN1-TYPE CONTAINING 2A-RELATED"/>
    <property type="match status" value="1"/>
</dbReference>
<dbReference type="PROSITE" id="PS50330">
    <property type="entry name" value="UIM"/>
    <property type="match status" value="1"/>
</dbReference>
<dbReference type="GO" id="GO:0008270">
    <property type="term" value="F:zinc ion binding"/>
    <property type="evidence" value="ECO:0007669"/>
    <property type="project" value="UniProtKB-KW"/>
</dbReference>
<dbReference type="GO" id="GO:0005783">
    <property type="term" value="C:endoplasmic reticulum"/>
    <property type="evidence" value="ECO:0007669"/>
    <property type="project" value="TreeGrafter"/>
</dbReference>